<dbReference type="KEGG" id="sals:SLNWT_0137"/>
<keyword evidence="2" id="KW-1185">Reference proteome</keyword>
<dbReference type="Proteomes" id="UP000031523">
    <property type="component" value="Chromosome"/>
</dbReference>
<dbReference type="AlphaFoldDB" id="A0A0B5EEW9"/>
<dbReference type="EMBL" id="CP010519">
    <property type="protein sequence ID" value="AJE80513.1"/>
    <property type="molecule type" value="Genomic_DNA"/>
</dbReference>
<protein>
    <submittedName>
        <fullName evidence="1">Uncharacterized protein</fullName>
    </submittedName>
</protein>
<sequence length="62" mass="6618">MAGILYSPATLQPVYSHTKDGLTDVPFESPLIRWTQAARDVASLHGCTPITLDDLAAYGVAT</sequence>
<name>A0A0B5EEW9_STRA4</name>
<proteinExistence type="predicted"/>
<reference evidence="1 2" key="1">
    <citation type="submission" date="2015-01" db="EMBL/GenBank/DDBJ databases">
        <title>Enhanced salinomycin production by adjusting the supply of polyketide extender units in Streptomyce albus DSM 41398.</title>
        <authorList>
            <person name="Lu C."/>
        </authorList>
    </citation>
    <scope>NUCLEOTIDE SEQUENCE [LARGE SCALE GENOMIC DNA]</scope>
    <source>
        <strain evidence="2">ATCC 21838 / DSM 41398 / FERM P-419 / JCM 4703 / NBRC 107858</strain>
    </source>
</reference>
<evidence type="ECO:0000313" key="1">
    <source>
        <dbReference type="EMBL" id="AJE80513.1"/>
    </source>
</evidence>
<organism evidence="1 2">
    <name type="scientific">Streptomyces albus (strain ATCC 21838 / DSM 41398 / FERM P-419 / JCM 4703 / NBRC 107858)</name>
    <dbReference type="NCBI Taxonomy" id="1081613"/>
    <lineage>
        <taxon>Bacteria</taxon>
        <taxon>Bacillati</taxon>
        <taxon>Actinomycetota</taxon>
        <taxon>Actinomycetes</taxon>
        <taxon>Kitasatosporales</taxon>
        <taxon>Streptomycetaceae</taxon>
        <taxon>Streptomyces</taxon>
    </lineage>
</organism>
<evidence type="ECO:0000313" key="2">
    <source>
        <dbReference type="Proteomes" id="UP000031523"/>
    </source>
</evidence>
<accession>A0A0B5EEW9</accession>
<gene>
    <name evidence="1" type="ORF">SLNWT_0137</name>
</gene>